<protein>
    <submittedName>
        <fullName evidence="3">Xaa-Pro aminopeptidase</fullName>
    </submittedName>
</protein>
<name>A0A5J6MUC0_9PROT</name>
<keyword evidence="3" id="KW-0645">Protease</keyword>
<dbReference type="SUPFAM" id="SSF55920">
    <property type="entry name" value="Creatinase/aminopeptidase"/>
    <property type="match status" value="1"/>
</dbReference>
<evidence type="ECO:0000313" key="3">
    <source>
        <dbReference type="EMBL" id="QEX20911.1"/>
    </source>
</evidence>
<evidence type="ECO:0000259" key="2">
    <source>
        <dbReference type="Pfam" id="PF01321"/>
    </source>
</evidence>
<dbReference type="SUPFAM" id="SSF53092">
    <property type="entry name" value="Creatinase/prolidase N-terminal domain"/>
    <property type="match status" value="1"/>
</dbReference>
<dbReference type="RefSeq" id="WP_191909287.1">
    <property type="nucleotide sequence ID" value="NZ_CP042582.1"/>
</dbReference>
<feature type="domain" description="Creatinase N-terminal" evidence="2">
    <location>
        <begin position="23"/>
        <end position="172"/>
    </location>
</feature>
<dbReference type="InterPro" id="IPR000587">
    <property type="entry name" value="Creatinase_N"/>
</dbReference>
<dbReference type="PANTHER" id="PTHR46112:SF2">
    <property type="entry name" value="XAA-PRO AMINOPEPTIDASE P-RELATED"/>
    <property type="match status" value="1"/>
</dbReference>
<reference evidence="3 4" key="1">
    <citation type="submission" date="2019-08" db="EMBL/GenBank/DDBJ databases">
        <title>Hyperibacter terrae gen. nov., sp. nov. and Hyperibacter viscosus sp. nov., two new members in the family Rhodospirillaceae isolated from the rhizosphere of Hypericum perforatum.</title>
        <authorList>
            <person name="Noviana Z."/>
        </authorList>
    </citation>
    <scope>NUCLEOTIDE SEQUENCE [LARGE SCALE GENOMIC DNA]</scope>
    <source>
        <strain evidence="3 4">R5959</strain>
    </source>
</reference>
<evidence type="ECO:0000259" key="1">
    <source>
        <dbReference type="Pfam" id="PF00557"/>
    </source>
</evidence>
<keyword evidence="4" id="KW-1185">Reference proteome</keyword>
<dbReference type="Gene3D" id="3.90.230.10">
    <property type="entry name" value="Creatinase/methionine aminopeptidase superfamily"/>
    <property type="match status" value="1"/>
</dbReference>
<dbReference type="Gene3D" id="3.40.350.10">
    <property type="entry name" value="Creatinase/prolidase N-terminal domain"/>
    <property type="match status" value="1"/>
</dbReference>
<dbReference type="Pfam" id="PF00557">
    <property type="entry name" value="Peptidase_M24"/>
    <property type="match status" value="1"/>
</dbReference>
<keyword evidence="3" id="KW-0031">Aminopeptidase</keyword>
<organism evidence="3 4">
    <name type="scientific">Hypericibacter adhaerens</name>
    <dbReference type="NCBI Taxonomy" id="2602016"/>
    <lineage>
        <taxon>Bacteria</taxon>
        <taxon>Pseudomonadati</taxon>
        <taxon>Pseudomonadota</taxon>
        <taxon>Alphaproteobacteria</taxon>
        <taxon>Rhodospirillales</taxon>
        <taxon>Dongiaceae</taxon>
        <taxon>Hypericibacter</taxon>
    </lineage>
</organism>
<keyword evidence="3" id="KW-0378">Hydrolase</keyword>
<feature type="domain" description="Peptidase M24" evidence="1">
    <location>
        <begin position="180"/>
        <end position="386"/>
    </location>
</feature>
<dbReference type="Proteomes" id="UP000325797">
    <property type="component" value="Chromosome"/>
</dbReference>
<dbReference type="Pfam" id="PF01321">
    <property type="entry name" value="Creatinase_N"/>
    <property type="match status" value="1"/>
</dbReference>
<gene>
    <name evidence="3" type="ORF">FRZ61_08310</name>
</gene>
<dbReference type="InterPro" id="IPR050659">
    <property type="entry name" value="Peptidase_M24B"/>
</dbReference>
<dbReference type="AlphaFoldDB" id="A0A5J6MUC0"/>
<accession>A0A5J6MUC0</accession>
<dbReference type="InterPro" id="IPR036005">
    <property type="entry name" value="Creatinase/aminopeptidase-like"/>
</dbReference>
<dbReference type="InterPro" id="IPR029149">
    <property type="entry name" value="Creatin/AminoP/Spt16_N"/>
</dbReference>
<dbReference type="KEGG" id="hadh:FRZ61_08310"/>
<dbReference type="EMBL" id="CP042582">
    <property type="protein sequence ID" value="QEX20911.1"/>
    <property type="molecule type" value="Genomic_DNA"/>
</dbReference>
<proteinExistence type="predicted"/>
<evidence type="ECO:0000313" key="4">
    <source>
        <dbReference type="Proteomes" id="UP000325797"/>
    </source>
</evidence>
<dbReference type="InterPro" id="IPR000994">
    <property type="entry name" value="Pept_M24"/>
</dbReference>
<sequence length="400" mass="42876">MSEVDVSKVLPRIDISAEEFADRRRKATVQAREEGFTGLLVCGRGGGAVDRYGDIAYLTDHYTSFPYIPDVEGKWTGRAHSFLVLPVRADPCLVVDIPYREKIVMPADQIVVTDLVIESTIAAMTERGLTAGRIGLVGNDTIALSMFRKLSAALPNVEWVDADRILAALRAVKSPGEIARLKAASRLGSRMIEAMMAAAVPGATHGEVLKAGMDILIPAGGMLYNSFMASGTGGANGRAVRANFPTWSSEEPLSEGQWFRAGISGVLQGYYFDLSRSCPIGRPQPEQVEAFEAAIAVVEAGIAAIRPGVTAGEVAEAGIRKQQELGYPLTGVFTGLGHGVGLGWDSPWLNPGEPMKLVPGMVLCLEKTLSRGGYLGDFEETVLVTETGVERITDAPIRRW</sequence>
<dbReference type="PANTHER" id="PTHR46112">
    <property type="entry name" value="AMINOPEPTIDASE"/>
    <property type="match status" value="1"/>
</dbReference>
<dbReference type="CDD" id="cd01066">
    <property type="entry name" value="APP_MetAP"/>
    <property type="match status" value="1"/>
</dbReference>
<dbReference type="GO" id="GO:0004177">
    <property type="term" value="F:aminopeptidase activity"/>
    <property type="evidence" value="ECO:0007669"/>
    <property type="project" value="UniProtKB-KW"/>
</dbReference>